<dbReference type="PANTHER" id="PTHR30481">
    <property type="entry name" value="DNA ADENINE METHYLASE"/>
    <property type="match status" value="1"/>
</dbReference>
<dbReference type="Gene3D" id="3.40.50.150">
    <property type="entry name" value="Vaccinia Virus protein VP39"/>
    <property type="match status" value="2"/>
</dbReference>
<dbReference type="EMBL" id="JAAGMK010000180">
    <property type="protein sequence ID" value="NEB83947.1"/>
    <property type="molecule type" value="Genomic_DNA"/>
</dbReference>
<dbReference type="Pfam" id="PF02086">
    <property type="entry name" value="MethyltransfD12"/>
    <property type="match status" value="1"/>
</dbReference>
<dbReference type="PANTHER" id="PTHR30481:SF4">
    <property type="entry name" value="SITE-SPECIFIC DNA-METHYLTRANSFERASE (ADENINE-SPECIFIC)"/>
    <property type="match status" value="1"/>
</dbReference>
<dbReference type="PIRSF" id="PIRSF000398">
    <property type="entry name" value="M_m6A_EcoRV"/>
    <property type="match status" value="1"/>
</dbReference>
<dbReference type="GO" id="GO:1904047">
    <property type="term" value="F:S-adenosyl-L-methionine binding"/>
    <property type="evidence" value="ECO:0007669"/>
    <property type="project" value="TreeGrafter"/>
</dbReference>
<dbReference type="GO" id="GO:0009007">
    <property type="term" value="F:site-specific DNA-methyltransferase (adenine-specific) activity"/>
    <property type="evidence" value="ECO:0007669"/>
    <property type="project" value="UniProtKB-EC"/>
</dbReference>
<evidence type="ECO:0000256" key="1">
    <source>
        <dbReference type="ARBA" id="ARBA00022603"/>
    </source>
</evidence>
<keyword evidence="1 4" id="KW-0489">Methyltransferase</keyword>
<evidence type="ECO:0000313" key="4">
    <source>
        <dbReference type="EMBL" id="NEB83947.1"/>
    </source>
</evidence>
<dbReference type="InterPro" id="IPR012327">
    <property type="entry name" value="MeTrfase_D12"/>
</dbReference>
<dbReference type="GO" id="GO:0006298">
    <property type="term" value="P:mismatch repair"/>
    <property type="evidence" value="ECO:0007669"/>
    <property type="project" value="TreeGrafter"/>
</dbReference>
<organism evidence="4">
    <name type="scientific">Streptomyces anulatus</name>
    <name type="common">Streptomyces chrysomallus</name>
    <dbReference type="NCBI Taxonomy" id="1892"/>
    <lineage>
        <taxon>Bacteria</taxon>
        <taxon>Bacillati</taxon>
        <taxon>Actinomycetota</taxon>
        <taxon>Actinomycetes</taxon>
        <taxon>Kitasatosporales</taxon>
        <taxon>Streptomycetaceae</taxon>
        <taxon>Streptomyces</taxon>
    </lineage>
</organism>
<dbReference type="PRINTS" id="PR00505">
    <property type="entry name" value="D12N6MTFRASE"/>
</dbReference>
<dbReference type="GO" id="GO:0032259">
    <property type="term" value="P:methylation"/>
    <property type="evidence" value="ECO:0007669"/>
    <property type="project" value="UniProtKB-KW"/>
</dbReference>
<accession>A0A6G3SLQ1</accession>
<evidence type="ECO:0000256" key="2">
    <source>
        <dbReference type="ARBA" id="ARBA00022679"/>
    </source>
</evidence>
<dbReference type="RefSeq" id="WP_164256921.1">
    <property type="nucleotide sequence ID" value="NZ_JAAGMK010000180.1"/>
</dbReference>
<dbReference type="GO" id="GO:0009307">
    <property type="term" value="P:DNA restriction-modification system"/>
    <property type="evidence" value="ECO:0007669"/>
    <property type="project" value="InterPro"/>
</dbReference>
<dbReference type="GO" id="GO:0043565">
    <property type="term" value="F:sequence-specific DNA binding"/>
    <property type="evidence" value="ECO:0007669"/>
    <property type="project" value="TreeGrafter"/>
</dbReference>
<dbReference type="SUPFAM" id="SSF53335">
    <property type="entry name" value="S-adenosyl-L-methionine-dependent methyltransferases"/>
    <property type="match status" value="1"/>
</dbReference>
<protein>
    <submittedName>
        <fullName evidence="4">DNA adenine methylase</fullName>
    </submittedName>
</protein>
<dbReference type="AlphaFoldDB" id="A0A6G3SLQ1"/>
<proteinExistence type="predicted"/>
<dbReference type="InterPro" id="IPR029063">
    <property type="entry name" value="SAM-dependent_MTases_sf"/>
</dbReference>
<name>A0A6G3SLQ1_STRAQ</name>
<keyword evidence="2" id="KW-0808">Transferase</keyword>
<dbReference type="InterPro" id="IPR012263">
    <property type="entry name" value="M_m6A_EcoRV"/>
</dbReference>
<keyword evidence="3" id="KW-0949">S-adenosyl-L-methionine</keyword>
<gene>
    <name evidence="4" type="ORF">G3I43_07110</name>
</gene>
<evidence type="ECO:0000256" key="3">
    <source>
        <dbReference type="ARBA" id="ARBA00022691"/>
    </source>
</evidence>
<comment type="caution">
    <text evidence="4">The sequence shown here is derived from an EMBL/GenBank/DDBJ whole genome shotgun (WGS) entry which is preliminary data.</text>
</comment>
<sequence>MTRKSPVPYFGAKGRTAPWIVSLLPPHQHYVEPYCGGLSVLLAKQPAAMETVNDLDGELMTMWRVLRDRPAELIRACALTPHSRAELAAAHEPVEPGEDLELARRIWCRLAQGRAGTLRNTGWRHYIDPAGSGTSMPGYMAAYVDRLAAAAERLRRVSLESMPALDLIAKYGGHPDVLLYVDPPYLGTTRPWSNYRIEMKTEGEHRELAAALAGCKAAVVLSGYASPLYDELYDGWHRADHQTMTGNAKTAKDRTEVLWSNRVLAGRLSLFDDEPEHATPAA</sequence>
<reference evidence="4" key="1">
    <citation type="submission" date="2020-01" db="EMBL/GenBank/DDBJ databases">
        <title>Insect and environment-associated Actinomycetes.</title>
        <authorList>
            <person name="Currrie C."/>
            <person name="Chevrette M."/>
            <person name="Carlson C."/>
            <person name="Stubbendieck R."/>
            <person name="Wendt-Pienkowski E."/>
        </authorList>
    </citation>
    <scope>NUCLEOTIDE SEQUENCE</scope>
    <source>
        <strain evidence="4">SID505</strain>
    </source>
</reference>